<dbReference type="EMBL" id="CM043018">
    <property type="protein sequence ID" value="KAI4462942.1"/>
    <property type="molecule type" value="Genomic_DNA"/>
</dbReference>
<evidence type="ECO:0000313" key="2">
    <source>
        <dbReference type="Proteomes" id="UP001056778"/>
    </source>
</evidence>
<evidence type="ECO:0000313" key="1">
    <source>
        <dbReference type="EMBL" id="KAI4462942.1"/>
    </source>
</evidence>
<protein>
    <submittedName>
        <fullName evidence="1">Leucine-zipper-like transcriptional regulator 1</fullName>
    </submittedName>
</protein>
<dbReference type="Proteomes" id="UP001056778">
    <property type="component" value="Chromosome 4"/>
</dbReference>
<organism evidence="1 2">
    <name type="scientific">Holotrichia oblita</name>
    <name type="common">Chafer beetle</name>
    <dbReference type="NCBI Taxonomy" id="644536"/>
    <lineage>
        <taxon>Eukaryota</taxon>
        <taxon>Metazoa</taxon>
        <taxon>Ecdysozoa</taxon>
        <taxon>Arthropoda</taxon>
        <taxon>Hexapoda</taxon>
        <taxon>Insecta</taxon>
        <taxon>Pterygota</taxon>
        <taxon>Neoptera</taxon>
        <taxon>Endopterygota</taxon>
        <taxon>Coleoptera</taxon>
        <taxon>Polyphaga</taxon>
        <taxon>Scarabaeiformia</taxon>
        <taxon>Scarabaeidae</taxon>
        <taxon>Melolonthinae</taxon>
        <taxon>Holotrichia</taxon>
    </lineage>
</organism>
<proteinExistence type="predicted"/>
<gene>
    <name evidence="1" type="ORF">MML48_4g00016334</name>
</gene>
<name>A0ACB9T815_HOLOL</name>
<sequence length="999" mass="118436">MIEPANFVSEFQSIKGCTLGEKQRNFNDFFKVSKAAINQDDWDIFIRSITPLTAAEELFKINLMIELERKELLLEQLKAGNRVLIIKLLRAWKIFRQLFSNVSSTDLVNNILPHLSYSLRLKVLNGISKNIINEEQLDKYFLEVKKKYGMGSAVIILPGCSVELIKSNIKKYHLKLPQSNLKRIIKKDKYFIDFYFDIMKQKYENMNFSDEYLNVLKYVARVDPNFYWKLEEKYDLNIRFGKYMTPKMMKSHKKLSDKGLQIFNRFNNLKIYKTIEKENNLCSFLVDLYPETHDKFIESILHSTVFHFIKKAPYLQQYKLISSSFSQKYNKDLLDYPDYFTEDLLKITPLPEREKILDHKVKENENLYYLYGTAFSLPKFKQHMQHGSRSKIRQEYVESMIKTCFVNRDKSTLSETLNYLINRYKNDINLLRSVYELCLDSAYVKDLNAEHWDYLAKIQKIFDITNKDSWRNYTFYQNYLKFLFDNNKSVDEIVKSIVQKNADGRMYDFDFVTTKKYQKMYCDKISSYIDAYKEHDEYKKLKVQFLNVVIRQLKKQELLEYKRFFNQLEGKEWNCRHILEKGIETNDDEIHDLFWQINDIKRNGILMWYARNRPDRLKQNAHKICDVIEEYRPATFLQALKQFIDEDLKEKLIMHALTVINKDDFNKMKVPIVLLSVFSSKEFFELISTALPPSDGKVDLETDTGKINMQRAFIDGLRYTREPLKAFPWLLKFCVGDYLKFALSSLYSLAYNTAEISLQQHLEGLSNTALSVKKHRLLLARHLFLYDDFYSLLKSWSDTEKNLSMRNIILTKTLEYLVENPSENLWILAKQNLKSFNPADRGIYDFLLKFKNIPLDHIPEYIEAVYKVVVASSDSKVNQKKYELIEAIPLGLINKLNLEFLKFLIKETVCSKTETNFYWKCVFHVDETKRSDLFAENFAKLKDFAEENKFDINQPVHIRDTVRQHQPHGTENEIAVHVAPWLRQAALCLAKEEGYIHIP</sequence>
<reference evidence="1" key="1">
    <citation type="submission" date="2022-04" db="EMBL/GenBank/DDBJ databases">
        <title>Chromosome-scale genome assembly of Holotrichia oblita Faldermann.</title>
        <authorList>
            <person name="Rongchong L."/>
        </authorList>
    </citation>
    <scope>NUCLEOTIDE SEQUENCE</scope>
    <source>
        <strain evidence="1">81SQS9</strain>
    </source>
</reference>
<accession>A0ACB9T815</accession>
<keyword evidence="2" id="KW-1185">Reference proteome</keyword>
<comment type="caution">
    <text evidence="1">The sequence shown here is derived from an EMBL/GenBank/DDBJ whole genome shotgun (WGS) entry which is preliminary data.</text>
</comment>